<dbReference type="Gene3D" id="3.20.20.105">
    <property type="entry name" value="Queuine tRNA-ribosyltransferase-like"/>
    <property type="match status" value="1"/>
</dbReference>
<dbReference type="Pfam" id="PF01702">
    <property type="entry name" value="TGT"/>
    <property type="match status" value="1"/>
</dbReference>
<keyword evidence="2 7" id="KW-0328">Glycosyltransferase</keyword>
<comment type="similarity">
    <text evidence="7">Belongs to the queuine tRNA-ribosyltransferase family.</text>
</comment>
<organism evidence="9 10">
    <name type="scientific">Candidatus Omnitrophus magneticus</name>
    <dbReference type="NCBI Taxonomy" id="1609969"/>
    <lineage>
        <taxon>Bacteria</taxon>
        <taxon>Pseudomonadati</taxon>
        <taxon>Candidatus Omnitrophota</taxon>
        <taxon>Candidatus Omnitrophus</taxon>
    </lineage>
</organism>
<proteinExistence type="inferred from homology"/>
<keyword evidence="10" id="KW-1185">Reference proteome</keyword>
<dbReference type="EC" id="2.4.2.29" evidence="7"/>
<protein>
    <recommendedName>
        <fullName evidence="7">Queuine tRNA-ribosyltransferase</fullName>
        <ecNumber evidence="7">2.4.2.29</ecNumber>
    </recommendedName>
    <alternativeName>
        <fullName evidence="7">Guanine insertion enzyme</fullName>
    </alternativeName>
    <alternativeName>
        <fullName evidence="7">tRNA-guanine transglycosylase</fullName>
    </alternativeName>
</protein>
<feature type="binding site" evidence="7">
    <location>
        <position position="336"/>
    </location>
    <ligand>
        <name>Zn(2+)</name>
        <dbReference type="ChEBI" id="CHEBI:29105"/>
    </ligand>
</feature>
<dbReference type="SUPFAM" id="SSF51713">
    <property type="entry name" value="tRNA-guanine transglycosylase"/>
    <property type="match status" value="1"/>
</dbReference>
<evidence type="ECO:0000256" key="6">
    <source>
        <dbReference type="ARBA" id="ARBA00050112"/>
    </source>
</evidence>
<dbReference type="AlphaFoldDB" id="A0A0F0CV19"/>
<evidence type="ECO:0000256" key="7">
    <source>
        <dbReference type="HAMAP-Rule" id="MF_00168"/>
    </source>
</evidence>
<keyword evidence="3 7" id="KW-0808">Transferase</keyword>
<sequence>MTNNTNFWDLSSFAARLTRDKNDCPMEDILNKNFFVIDHKSSSSKARAGRALTAHGEFLTPVFMPVATQATVKSLSSEELENAGVNMIISNAYHLFMRPGGDIIKKAGGLHKFMNWTRPITTDSGGFQVFSLALLRKIHNEGVEFRSHLDGTSHFFTPENIVDFQLVLDSDILMPLDECVKYPADEKYVEKSVDITCAWAKKSKDRFNEIQNNSFLFGIIQGSTYHNLRKKCANFLVELNMDGYALGGIGVGEGRELMDEITDYTCAILPENKIRYLMGVGTPSDILSAISRGVDMFDCVVPTRNARNGQAFTFDGELQLRNANFKEDFNPIEKDCACNACKNYSRAYIRHLFNTGEILAIRLITEHNIFFYAKLMNSAREAILRDNFEIYKKDFLTRFNANKTLG</sequence>
<dbReference type="HAMAP" id="MF_00168">
    <property type="entry name" value="Q_tRNA_Tgt"/>
    <property type="match status" value="1"/>
</dbReference>
<dbReference type="InterPro" id="IPR002616">
    <property type="entry name" value="tRNA_ribo_trans-like"/>
</dbReference>
<feature type="active site" description="Nucleophile" evidence="7">
    <location>
        <position position="298"/>
    </location>
</feature>
<feature type="binding site" evidence="7">
    <location>
        <position position="341"/>
    </location>
    <ligand>
        <name>Zn(2+)</name>
        <dbReference type="ChEBI" id="CHEBI:29105"/>
    </ligand>
</feature>
<comment type="subunit">
    <text evidence="7">Homodimer. Within each dimer, one monomer is responsible for RNA recognition and catalysis, while the other monomer binds to the replacement base PreQ1.</text>
</comment>
<feature type="binding site" evidence="7">
    <location>
        <position position="338"/>
    </location>
    <ligand>
        <name>Zn(2+)</name>
        <dbReference type="ChEBI" id="CHEBI:29105"/>
    </ligand>
</feature>
<feature type="binding site" evidence="7">
    <location>
        <begin position="123"/>
        <end position="127"/>
    </location>
    <ligand>
        <name>substrate</name>
    </ligand>
</feature>
<feature type="domain" description="tRNA-guanine(15) transglycosylase-like" evidence="8">
    <location>
        <begin position="44"/>
        <end position="399"/>
    </location>
</feature>
<dbReference type="InterPro" id="IPR004803">
    <property type="entry name" value="TGT"/>
</dbReference>
<reference evidence="9 10" key="1">
    <citation type="submission" date="2015-02" db="EMBL/GenBank/DDBJ databases">
        <title>Single-cell genomics of uncultivated deep-branching MTB reveals a conserved set of magnetosome genes.</title>
        <authorList>
            <person name="Kolinko S."/>
            <person name="Richter M."/>
            <person name="Glockner F.O."/>
            <person name="Brachmann A."/>
            <person name="Schuler D."/>
        </authorList>
    </citation>
    <scope>NUCLEOTIDE SEQUENCE [LARGE SCALE GENOMIC DNA]</scope>
    <source>
        <strain evidence="9">SKK-01</strain>
    </source>
</reference>
<keyword evidence="4 7" id="KW-0819">tRNA processing</keyword>
<dbReference type="UniPathway" id="UPA00392"/>
<keyword evidence="7" id="KW-0479">Metal-binding</keyword>
<dbReference type="EMBL" id="JYNY01000197">
    <property type="protein sequence ID" value="KJJ85255.1"/>
    <property type="molecule type" value="Genomic_DNA"/>
</dbReference>
<dbReference type="InterPro" id="IPR036511">
    <property type="entry name" value="TGT-like_sf"/>
</dbReference>
<feature type="binding site" evidence="7">
    <location>
        <position position="177"/>
    </location>
    <ligand>
        <name>substrate</name>
    </ligand>
</feature>
<dbReference type="GO" id="GO:0008479">
    <property type="term" value="F:tRNA-guanosine(34) queuine transglycosylase activity"/>
    <property type="evidence" value="ECO:0007669"/>
    <property type="project" value="UniProtKB-UniRule"/>
</dbReference>
<comment type="cofactor">
    <cofactor evidence="7">
        <name>Zn(2+)</name>
        <dbReference type="ChEBI" id="CHEBI:29105"/>
    </cofactor>
    <text evidence="7">Binds 1 zinc ion per subunit.</text>
</comment>
<dbReference type="GO" id="GO:0046872">
    <property type="term" value="F:metal ion binding"/>
    <property type="evidence" value="ECO:0007669"/>
    <property type="project" value="UniProtKB-KW"/>
</dbReference>
<keyword evidence="5 7" id="KW-0671">Queuosine biosynthesis</keyword>
<evidence type="ECO:0000256" key="3">
    <source>
        <dbReference type="ARBA" id="ARBA00022679"/>
    </source>
</evidence>
<evidence type="ECO:0000313" key="9">
    <source>
        <dbReference type="EMBL" id="KJJ85255.1"/>
    </source>
</evidence>
<evidence type="ECO:0000256" key="1">
    <source>
        <dbReference type="ARBA" id="ARBA00004691"/>
    </source>
</evidence>
<feature type="binding site" evidence="7">
    <location>
        <position position="367"/>
    </location>
    <ligand>
        <name>Zn(2+)</name>
        <dbReference type="ChEBI" id="CHEBI:29105"/>
    </ligand>
</feature>
<evidence type="ECO:0000256" key="2">
    <source>
        <dbReference type="ARBA" id="ARBA00022676"/>
    </source>
</evidence>
<evidence type="ECO:0000313" key="10">
    <source>
        <dbReference type="Proteomes" id="UP000033428"/>
    </source>
</evidence>
<dbReference type="GO" id="GO:0008616">
    <property type="term" value="P:tRNA queuosine(34) biosynthetic process"/>
    <property type="evidence" value="ECO:0007669"/>
    <property type="project" value="UniProtKB-UniRule"/>
</dbReference>
<comment type="pathway">
    <text evidence="1 7">tRNA modification; tRNA-queuosine biosynthesis.</text>
</comment>
<feature type="binding site" evidence="7">
    <location>
        <position position="248"/>
    </location>
    <ligand>
        <name>substrate</name>
    </ligand>
</feature>
<comment type="function">
    <text evidence="7">Catalyzes the base-exchange of a guanine (G) residue with the queuine precursor 7-aminomethyl-7-deazaguanine (PreQ1) at position 34 (anticodon wobble position) in tRNAs with GU(N) anticodons (tRNA-Asp, -Asn, -His and -Tyr). Catalysis occurs through a double-displacement mechanism. The nucleophile active site attacks the C1' of nucleotide 34 to detach the guanine base from the RNA, forming a covalent enzyme-RNA intermediate. The proton acceptor active site deprotonates the incoming PreQ1, allowing a nucleophilic attack on the C1' of the ribose to form the product. After dissociation, two additional enzymatic reactions on the tRNA convert PreQ1 to queuine (Q), resulting in the hypermodified nucleoside queuosine (7-(((4,5-cis-dihydroxy-2-cyclopenten-1-yl)amino)methyl)-7-deazaguanosine).</text>
</comment>
<dbReference type="Proteomes" id="UP000033428">
    <property type="component" value="Unassembled WGS sequence"/>
</dbReference>
<dbReference type="InterPro" id="IPR050076">
    <property type="entry name" value="ArchSynthase1/Queuine_TRR"/>
</dbReference>
<dbReference type="NCBIfam" id="TIGR00430">
    <property type="entry name" value="Q_tRNA_tgt"/>
    <property type="match status" value="1"/>
</dbReference>
<dbReference type="FunFam" id="3.20.20.105:FF:000001">
    <property type="entry name" value="Queuine tRNA-ribosyltransferase"/>
    <property type="match status" value="1"/>
</dbReference>
<feature type="active site" description="Proton acceptor" evidence="7">
    <location>
        <position position="123"/>
    </location>
</feature>
<keyword evidence="7" id="KW-0862">Zinc</keyword>
<dbReference type="PATRIC" id="fig|1609969.3.peg.930"/>
<evidence type="ECO:0000256" key="4">
    <source>
        <dbReference type="ARBA" id="ARBA00022694"/>
    </source>
</evidence>
<accession>A0A0F0CV19</accession>
<dbReference type="PANTHER" id="PTHR46499">
    <property type="entry name" value="QUEUINE TRNA-RIBOSYLTRANSFERASE"/>
    <property type="match status" value="1"/>
</dbReference>
<gene>
    <name evidence="7" type="primary">tgt</name>
    <name evidence="9" type="ORF">OMAG_000865</name>
</gene>
<dbReference type="GO" id="GO:0005829">
    <property type="term" value="C:cytosol"/>
    <property type="evidence" value="ECO:0007669"/>
    <property type="project" value="TreeGrafter"/>
</dbReference>
<feature type="region of interest" description="RNA binding" evidence="7">
    <location>
        <begin position="279"/>
        <end position="285"/>
    </location>
</feature>
<comment type="caution">
    <text evidence="9">The sequence shown here is derived from an EMBL/GenBank/DDBJ whole genome shotgun (WGS) entry which is preliminary data.</text>
</comment>
<evidence type="ECO:0000256" key="5">
    <source>
        <dbReference type="ARBA" id="ARBA00022785"/>
    </source>
</evidence>
<dbReference type="PANTHER" id="PTHR46499:SF1">
    <property type="entry name" value="QUEUINE TRNA-RIBOSYLTRANSFERASE"/>
    <property type="match status" value="1"/>
</dbReference>
<name>A0A0F0CV19_9BACT</name>
<comment type="catalytic activity">
    <reaction evidence="6 7">
        <text>7-aminomethyl-7-carbaguanine + guanosine(34) in tRNA = 7-aminomethyl-7-carbaguanosine(34) in tRNA + guanine</text>
        <dbReference type="Rhea" id="RHEA:24104"/>
        <dbReference type="Rhea" id="RHEA-COMP:10341"/>
        <dbReference type="Rhea" id="RHEA-COMP:10342"/>
        <dbReference type="ChEBI" id="CHEBI:16235"/>
        <dbReference type="ChEBI" id="CHEBI:58703"/>
        <dbReference type="ChEBI" id="CHEBI:74269"/>
        <dbReference type="ChEBI" id="CHEBI:82833"/>
        <dbReference type="EC" id="2.4.2.29"/>
    </reaction>
</comment>
<feature type="region of interest" description="RNA binding; important for wobble base 34 recognition" evidence="7">
    <location>
        <begin position="303"/>
        <end position="307"/>
    </location>
</feature>
<evidence type="ECO:0000259" key="8">
    <source>
        <dbReference type="Pfam" id="PF01702"/>
    </source>
</evidence>
<feature type="binding site" evidence="7">
    <location>
        <position position="221"/>
    </location>
    <ligand>
        <name>substrate</name>
    </ligand>
</feature>
<dbReference type="NCBIfam" id="TIGR00449">
    <property type="entry name" value="tgt_general"/>
    <property type="match status" value="1"/>
</dbReference>